<feature type="region of interest" description="Disordered" evidence="1">
    <location>
        <begin position="1"/>
        <end position="41"/>
    </location>
</feature>
<dbReference type="VEuPathDB" id="FungiDB:HMPREF1544_03732"/>
<accession>S2JGT1</accession>
<reference evidence="3" key="1">
    <citation type="submission" date="2013-05" db="EMBL/GenBank/DDBJ databases">
        <title>The Genome sequence of Mucor circinelloides f. circinelloides 1006PhL.</title>
        <authorList>
            <consortium name="The Broad Institute Genomics Platform"/>
            <person name="Cuomo C."/>
            <person name="Earl A."/>
            <person name="Findley K."/>
            <person name="Lee S.C."/>
            <person name="Walker B."/>
            <person name="Young S."/>
            <person name="Zeng Q."/>
            <person name="Gargeya S."/>
            <person name="Fitzgerald M."/>
            <person name="Haas B."/>
            <person name="Abouelleil A."/>
            <person name="Allen A.W."/>
            <person name="Alvarado L."/>
            <person name="Arachchi H.M."/>
            <person name="Berlin A.M."/>
            <person name="Chapman S.B."/>
            <person name="Gainer-Dewar J."/>
            <person name="Goldberg J."/>
            <person name="Griggs A."/>
            <person name="Gujja S."/>
            <person name="Hansen M."/>
            <person name="Howarth C."/>
            <person name="Imamovic A."/>
            <person name="Ireland A."/>
            <person name="Larimer J."/>
            <person name="McCowan C."/>
            <person name="Murphy C."/>
            <person name="Pearson M."/>
            <person name="Poon T.W."/>
            <person name="Priest M."/>
            <person name="Roberts A."/>
            <person name="Saif S."/>
            <person name="Shea T."/>
            <person name="Sisk P."/>
            <person name="Sykes S."/>
            <person name="Wortman J."/>
            <person name="Nusbaum C."/>
            <person name="Birren B."/>
        </authorList>
    </citation>
    <scope>NUCLEOTIDE SEQUENCE [LARGE SCALE GENOMIC DNA]</scope>
    <source>
        <strain evidence="3">1006PhL</strain>
    </source>
</reference>
<feature type="compositionally biased region" description="Basic residues" evidence="1">
    <location>
        <begin position="878"/>
        <end position="888"/>
    </location>
</feature>
<dbReference type="eggNOG" id="ENOG502SRRY">
    <property type="taxonomic scope" value="Eukaryota"/>
</dbReference>
<dbReference type="EMBL" id="KE123934">
    <property type="protein sequence ID" value="EPB89501.1"/>
    <property type="molecule type" value="Genomic_DNA"/>
</dbReference>
<evidence type="ECO:0000313" key="2">
    <source>
        <dbReference type="EMBL" id="EPB89501.1"/>
    </source>
</evidence>
<keyword evidence="3" id="KW-1185">Reference proteome</keyword>
<dbReference type="OrthoDB" id="2287955at2759"/>
<dbReference type="STRING" id="1220926.S2JGT1"/>
<dbReference type="SUPFAM" id="SSF101447">
    <property type="entry name" value="Formin homology 2 domain (FH2 domain)"/>
    <property type="match status" value="1"/>
</dbReference>
<dbReference type="OMA" id="QNVVMHL"/>
<feature type="region of interest" description="Disordered" evidence="1">
    <location>
        <begin position="869"/>
        <end position="893"/>
    </location>
</feature>
<name>S2JGT1_MUCC1</name>
<dbReference type="AlphaFoldDB" id="S2JGT1"/>
<dbReference type="InParanoid" id="S2JGT1"/>
<gene>
    <name evidence="2" type="ORF">HMPREF1544_03732</name>
</gene>
<feature type="compositionally biased region" description="Pro residues" evidence="1">
    <location>
        <begin position="26"/>
        <end position="38"/>
    </location>
</feature>
<dbReference type="Proteomes" id="UP000014254">
    <property type="component" value="Unassembled WGS sequence"/>
</dbReference>
<protein>
    <submittedName>
        <fullName evidence="2">Uncharacterized protein</fullName>
    </submittedName>
</protein>
<evidence type="ECO:0000313" key="3">
    <source>
        <dbReference type="Proteomes" id="UP000014254"/>
    </source>
</evidence>
<sequence length="1071" mass="124117">MTQTRKRKATAEAGPSKPRKPKRTEPAPPPPPPPPPPAGAAVNTELKTQFVVRKCKIGPLLREPYKQYKNFFRTLAEDYSVLRQDAMNFVLLILIQFFNTQQVELVQIYTNNITNVQRSINQLNHYVRLAEQLLTELLSLITNINQNIDTDSENITAALQGLTAPINNLLDQLRPHIQDVDDIVHQMHAAVTQENPDIANVNQLHDRLNHSVTELRPQINAVQALITQKLQYLRQTKTRIENDITDILDRLTQEERTIINIITQSRDTTERIESGRQMLRARLNQFRREDLNQAEILLQSQLNAQLRIFIQNQQDVLTASQRYQDQQRQTIEASADIQQCLQLDTIKRQLQQIEKQNTALFQLAEITSQQLSLAIAEPEGRPLFPKLTDATFWSHVYRKVAIDPNGLNRTIQFNQSIQRNFPDFDISRKIAGSEEYAYTVPTLDRLHIAISSQYGTTIIQNVVMHLLNTRLWIVRIFKGYFVSQQNPPDQEFHRLPIMTLAKKATDGIISHKRFDEIVFREENDDELPIFENLNNLYDQVRLIYEAEFPGLNYDQVDDYSTASSHPLKYLRLSYRLLQLATSMHDTPIKLWSLIPQGSHSIVHVLLSGVTVLYRLFKRAHENHLPVPERLIRNNVFIRLTDFDNAYFRYEEKRDLWNDVFDLARIQDRELRLGFGMKTDGHMISILFEKIAQNFVPQNKKEIMMQKTQKNLTNWTNGLYPLYKNPVGITAEDRIVGIDPGVRDIICGVDCDSGEMNNKQTTKEHSFFISNSSYKLRSGMSWLKQKELQSRTQTNIQASYDRLQTRKACSNEGIMQFLNAFSGERTEIHRFMRSWQHREHKGYAYSNRKMAQDYIARVVLGRTKAGEDFKLAHSSSSSSRRKKRKRFRQQHQPELRPLTDIRRTVIAYGDANIRGTYKGNTPIPVKSVQRAIAEKAIVITVDEFRTSVTCCHCHRRLNNATSELHGCNHRKKRHRIAGVEKRSRMKCIDEEGNIIHLSSQCPDRRLTRQNNTIYPLKLCTQCPVNRNNDLYWQRDINAATNIRSILVEYINSNFNIGSRPAALSRGRQDQGS</sequence>
<proteinExistence type="predicted"/>
<organism evidence="2 3">
    <name type="scientific">Mucor circinelloides f. circinelloides (strain 1006PhL)</name>
    <name type="common">Mucormycosis agent</name>
    <name type="synonym">Calyptromyces circinelloides</name>
    <dbReference type="NCBI Taxonomy" id="1220926"/>
    <lineage>
        <taxon>Eukaryota</taxon>
        <taxon>Fungi</taxon>
        <taxon>Fungi incertae sedis</taxon>
        <taxon>Mucoromycota</taxon>
        <taxon>Mucoromycotina</taxon>
        <taxon>Mucoromycetes</taxon>
        <taxon>Mucorales</taxon>
        <taxon>Mucorineae</taxon>
        <taxon>Mucoraceae</taxon>
        <taxon>Mucor</taxon>
    </lineage>
</organism>
<evidence type="ECO:0000256" key="1">
    <source>
        <dbReference type="SAM" id="MobiDB-lite"/>
    </source>
</evidence>